<evidence type="ECO:0000259" key="2">
    <source>
        <dbReference type="Pfam" id="PF20010"/>
    </source>
</evidence>
<evidence type="ECO:0000313" key="3">
    <source>
        <dbReference type="EMBL" id="GIY83948.1"/>
    </source>
</evidence>
<dbReference type="AlphaFoldDB" id="A0AAV4WNR3"/>
<dbReference type="Gene3D" id="3.40.1620.70">
    <property type="match status" value="1"/>
</dbReference>
<comment type="caution">
    <text evidence="3">The sequence shown here is derived from an EMBL/GenBank/DDBJ whole genome shotgun (WGS) entry which is preliminary data.</text>
</comment>
<dbReference type="InterPro" id="IPR045463">
    <property type="entry name" value="XV/XVIII_trimerization_dom"/>
</dbReference>
<feature type="compositionally biased region" description="Pro residues" evidence="1">
    <location>
        <begin position="8"/>
        <end position="17"/>
    </location>
</feature>
<reference evidence="3 4" key="1">
    <citation type="submission" date="2021-06" db="EMBL/GenBank/DDBJ databases">
        <title>Caerostris extrusa draft genome.</title>
        <authorList>
            <person name="Kono N."/>
            <person name="Arakawa K."/>
        </authorList>
    </citation>
    <scope>NUCLEOTIDE SEQUENCE [LARGE SCALE GENOMIC DNA]</scope>
</reference>
<feature type="region of interest" description="Disordered" evidence="1">
    <location>
        <begin position="1"/>
        <end position="21"/>
    </location>
</feature>
<name>A0AAV4WNR3_CAEEX</name>
<dbReference type="EMBL" id="BPLR01016449">
    <property type="protein sequence ID" value="GIY83948.1"/>
    <property type="molecule type" value="Genomic_DNA"/>
</dbReference>
<accession>A0AAV4WNR3</accession>
<gene>
    <name evidence="3" type="primary">COL15A1</name>
    <name evidence="3" type="ORF">CEXT_592711</name>
</gene>
<evidence type="ECO:0000256" key="1">
    <source>
        <dbReference type="SAM" id="MobiDB-lite"/>
    </source>
</evidence>
<protein>
    <submittedName>
        <fullName evidence="3">Collagen alpha-1(XV) chain</fullName>
    </submittedName>
</protein>
<feature type="domain" description="Collagen type XV/XVIII trimerization" evidence="2">
    <location>
        <begin position="41"/>
        <end position="83"/>
    </location>
</feature>
<organism evidence="3 4">
    <name type="scientific">Caerostris extrusa</name>
    <name type="common">Bark spider</name>
    <name type="synonym">Caerostris bankana</name>
    <dbReference type="NCBI Taxonomy" id="172846"/>
    <lineage>
        <taxon>Eukaryota</taxon>
        <taxon>Metazoa</taxon>
        <taxon>Ecdysozoa</taxon>
        <taxon>Arthropoda</taxon>
        <taxon>Chelicerata</taxon>
        <taxon>Arachnida</taxon>
        <taxon>Araneae</taxon>
        <taxon>Araneomorphae</taxon>
        <taxon>Entelegynae</taxon>
        <taxon>Araneoidea</taxon>
        <taxon>Araneidae</taxon>
        <taxon>Caerostris</taxon>
    </lineage>
</organism>
<sequence>MKGIVGPSGPPGPPGPPGLYNIPFQRGQQKKPACCCSWGNAVTLKNVDSLLRVSEISPLGTLGFVLDEETLLVRVSGGWQYVAVRPKMMHSDYKSEIIAFSRNLLGSLVPLPSATTTTTSTTPAPLNPPVGGMKADTTPRVSLLINMFPTCSYLSRRPCVVKIRARMLGMPNLAKTPNYYSPRSVSHSFFLFCPECFPDNYVNGMEDGSANSVSSAAVFSKSPFLDSERYHIESSVRTCETLPKYVGGR</sequence>
<dbReference type="GO" id="GO:0005581">
    <property type="term" value="C:collagen trimer"/>
    <property type="evidence" value="ECO:0007669"/>
    <property type="project" value="UniProtKB-KW"/>
</dbReference>
<proteinExistence type="predicted"/>
<keyword evidence="4" id="KW-1185">Reference proteome</keyword>
<keyword evidence="3" id="KW-0176">Collagen</keyword>
<dbReference type="Pfam" id="PF20010">
    <property type="entry name" value="Collagen_trimer"/>
    <property type="match status" value="1"/>
</dbReference>
<dbReference type="Proteomes" id="UP001054945">
    <property type="component" value="Unassembled WGS sequence"/>
</dbReference>
<evidence type="ECO:0000313" key="4">
    <source>
        <dbReference type="Proteomes" id="UP001054945"/>
    </source>
</evidence>